<protein>
    <submittedName>
        <fullName evidence="1">Uncharacterized protein</fullName>
    </submittedName>
</protein>
<dbReference type="EMBL" id="CM026421">
    <property type="protein sequence ID" value="KAG0592453.1"/>
    <property type="molecule type" value="Genomic_DNA"/>
</dbReference>
<gene>
    <name evidence="1" type="ORF">KC19_1G252800</name>
</gene>
<dbReference type="AlphaFoldDB" id="A0A8T0JBS4"/>
<feature type="non-terminal residue" evidence="1">
    <location>
        <position position="1"/>
    </location>
</feature>
<proteinExistence type="predicted"/>
<accession>A0A8T0JBS4</accession>
<reference evidence="1" key="1">
    <citation type="submission" date="2020-06" db="EMBL/GenBank/DDBJ databases">
        <title>WGS assembly of Ceratodon purpureus strain R40.</title>
        <authorList>
            <person name="Carey S.B."/>
            <person name="Jenkins J."/>
            <person name="Shu S."/>
            <person name="Lovell J.T."/>
            <person name="Sreedasyam A."/>
            <person name="Maumus F."/>
            <person name="Tiley G.P."/>
            <person name="Fernandez-Pozo N."/>
            <person name="Barry K."/>
            <person name="Chen C."/>
            <person name="Wang M."/>
            <person name="Lipzen A."/>
            <person name="Daum C."/>
            <person name="Saski C.A."/>
            <person name="Payton A.C."/>
            <person name="Mcbreen J.C."/>
            <person name="Conrad R.E."/>
            <person name="Kollar L.M."/>
            <person name="Olsson S."/>
            <person name="Huttunen S."/>
            <person name="Landis J.B."/>
            <person name="Wickett N.J."/>
            <person name="Johnson M.G."/>
            <person name="Rensing S.A."/>
            <person name="Grimwood J."/>
            <person name="Schmutz J."/>
            <person name="Mcdaniel S.F."/>
        </authorList>
    </citation>
    <scope>NUCLEOTIDE SEQUENCE</scope>
    <source>
        <strain evidence="1">R40</strain>
    </source>
</reference>
<comment type="caution">
    <text evidence="1">The sequence shown here is derived from an EMBL/GenBank/DDBJ whole genome shotgun (WGS) entry which is preliminary data.</text>
</comment>
<name>A0A8T0JBS4_CERPU</name>
<feature type="non-terminal residue" evidence="1">
    <location>
        <position position="123"/>
    </location>
</feature>
<sequence length="123" mass="13090">TLLLGRCSRPIAWHSKGLVCGCVRPHLTCFGMFLEGSVLSTLHYHCRTAGPSLSLKLSLEVISSLLDGAALSSFCSCSWSFSACMTSNRCRIDVFSGGRIGAGSGFSCCRWLMFSLGGAEVIS</sequence>
<keyword evidence="2" id="KW-1185">Reference proteome</keyword>
<organism evidence="1 2">
    <name type="scientific">Ceratodon purpureus</name>
    <name type="common">Fire moss</name>
    <name type="synonym">Dicranum purpureum</name>
    <dbReference type="NCBI Taxonomy" id="3225"/>
    <lineage>
        <taxon>Eukaryota</taxon>
        <taxon>Viridiplantae</taxon>
        <taxon>Streptophyta</taxon>
        <taxon>Embryophyta</taxon>
        <taxon>Bryophyta</taxon>
        <taxon>Bryophytina</taxon>
        <taxon>Bryopsida</taxon>
        <taxon>Dicranidae</taxon>
        <taxon>Pseudoditrichales</taxon>
        <taxon>Ditrichaceae</taxon>
        <taxon>Ceratodon</taxon>
    </lineage>
</organism>
<evidence type="ECO:0000313" key="1">
    <source>
        <dbReference type="EMBL" id="KAG0592453.1"/>
    </source>
</evidence>
<dbReference type="Proteomes" id="UP000822688">
    <property type="component" value="Chromosome 1"/>
</dbReference>
<evidence type="ECO:0000313" key="2">
    <source>
        <dbReference type="Proteomes" id="UP000822688"/>
    </source>
</evidence>